<dbReference type="PANTHER" id="PTHR11685">
    <property type="entry name" value="RBR FAMILY RING FINGER AND IBR DOMAIN-CONTAINING"/>
    <property type="match status" value="1"/>
</dbReference>
<organism evidence="12 16">
    <name type="scientific">Rotaria sordida</name>
    <dbReference type="NCBI Taxonomy" id="392033"/>
    <lineage>
        <taxon>Eukaryota</taxon>
        <taxon>Metazoa</taxon>
        <taxon>Spiralia</taxon>
        <taxon>Gnathifera</taxon>
        <taxon>Rotifera</taxon>
        <taxon>Eurotatoria</taxon>
        <taxon>Bdelloidea</taxon>
        <taxon>Philodinida</taxon>
        <taxon>Philodinidae</taxon>
        <taxon>Rotaria</taxon>
    </lineage>
</organism>
<evidence type="ECO:0000256" key="6">
    <source>
        <dbReference type="ARBA" id="ARBA00022771"/>
    </source>
</evidence>
<keyword evidence="4" id="KW-0479">Metal-binding</keyword>
<evidence type="ECO:0000313" key="12">
    <source>
        <dbReference type="EMBL" id="CAF1429699.1"/>
    </source>
</evidence>
<dbReference type="GO" id="GO:0061630">
    <property type="term" value="F:ubiquitin protein ligase activity"/>
    <property type="evidence" value="ECO:0007669"/>
    <property type="project" value="UniProtKB-EC"/>
</dbReference>
<dbReference type="EMBL" id="CAJNOU010008151">
    <property type="protein sequence ID" value="CAF1534823.1"/>
    <property type="molecule type" value="Genomic_DNA"/>
</dbReference>
<dbReference type="InterPro" id="IPR001841">
    <property type="entry name" value="Znf_RING"/>
</dbReference>
<evidence type="ECO:0000256" key="1">
    <source>
        <dbReference type="ARBA" id="ARBA00001798"/>
    </source>
</evidence>
<keyword evidence="7" id="KW-0833">Ubl conjugation pathway</keyword>
<dbReference type="GO" id="GO:0008270">
    <property type="term" value="F:zinc ion binding"/>
    <property type="evidence" value="ECO:0007669"/>
    <property type="project" value="UniProtKB-KW"/>
</dbReference>
<keyword evidence="6 9" id="KW-0863">Zinc-finger</keyword>
<dbReference type="EMBL" id="CAJNOO010005764">
    <property type="protein sequence ID" value="CAF1429699.1"/>
    <property type="molecule type" value="Genomic_DNA"/>
</dbReference>
<keyword evidence="5" id="KW-0677">Repeat</keyword>
<dbReference type="CDD" id="cd20335">
    <property type="entry name" value="BRcat_RBR"/>
    <property type="match status" value="1"/>
</dbReference>
<dbReference type="InterPro" id="IPR013083">
    <property type="entry name" value="Znf_RING/FYVE/PHD"/>
</dbReference>
<reference evidence="12" key="1">
    <citation type="submission" date="2021-02" db="EMBL/GenBank/DDBJ databases">
        <authorList>
            <person name="Nowell W R."/>
        </authorList>
    </citation>
    <scope>NUCLEOTIDE SEQUENCE</scope>
</reference>
<evidence type="ECO:0000256" key="4">
    <source>
        <dbReference type="ARBA" id="ARBA00022723"/>
    </source>
</evidence>
<accession>A0A815MVD5</accession>
<dbReference type="Pfam" id="PF22191">
    <property type="entry name" value="IBR_1"/>
    <property type="match status" value="1"/>
</dbReference>
<evidence type="ECO:0000313" key="15">
    <source>
        <dbReference type="EMBL" id="CAF4181661.1"/>
    </source>
</evidence>
<feature type="domain" description="RING-type" evidence="10">
    <location>
        <begin position="51"/>
        <end position="102"/>
    </location>
</feature>
<dbReference type="EC" id="2.3.2.31" evidence="2"/>
<name>A0A815MVD5_9BILA</name>
<dbReference type="PROSITE" id="PS50089">
    <property type="entry name" value="ZF_RING_2"/>
    <property type="match status" value="1"/>
</dbReference>
<evidence type="ECO:0000313" key="16">
    <source>
        <dbReference type="Proteomes" id="UP000663882"/>
    </source>
</evidence>
<dbReference type="Proteomes" id="UP000663874">
    <property type="component" value="Unassembled WGS sequence"/>
</dbReference>
<dbReference type="SUPFAM" id="SSF57850">
    <property type="entry name" value="RING/U-box"/>
    <property type="match status" value="3"/>
</dbReference>
<dbReference type="Pfam" id="PF01485">
    <property type="entry name" value="IBR"/>
    <property type="match status" value="1"/>
</dbReference>
<gene>
    <name evidence="15" type="ORF">FNK824_LOCUS35256</name>
    <name evidence="14" type="ORF">OTI717_LOCUS29508</name>
    <name evidence="12" type="ORF">RFH988_LOCUS35892</name>
    <name evidence="13" type="ORF">SEV965_LOCUS37755</name>
</gene>
<evidence type="ECO:0000256" key="9">
    <source>
        <dbReference type="PROSITE-ProRule" id="PRU00175"/>
    </source>
</evidence>
<sequence length="272" mass="32178">MQCENCQIKLLSTDYAVINNNNYCLNCLSTDPSLLINKKSLSNHKTSTKQCQVCFDDKPKQDFKIKYSSRCRHTERTICDNCLYQYIKQAMNKMCTDDVHCPELNCRINFQYPTVQKILSNNKDQKLLDKYEQFILHRQLEKMREFIWCAYGCGMGQLNEGGHRNNIVTCIKCYKKTCFTHKTEWHEGLTCTDYDAMKNPEIQASQRWIVQNCKKCPKCSCRIEKADGCDHMTCSKCRYEFCWSCLANYEAIRRHGNHQHDSRCKHYVRYYS</sequence>
<dbReference type="AlphaFoldDB" id="A0A815MVD5"/>
<dbReference type="EMBL" id="CAJOAX010007464">
    <property type="protein sequence ID" value="CAF4010296.1"/>
    <property type="molecule type" value="Genomic_DNA"/>
</dbReference>
<keyword evidence="8" id="KW-0862">Zinc</keyword>
<evidence type="ECO:0000256" key="2">
    <source>
        <dbReference type="ARBA" id="ARBA00012251"/>
    </source>
</evidence>
<dbReference type="Gene3D" id="3.30.40.10">
    <property type="entry name" value="Zinc/RING finger domain, C3HC4 (zinc finger)"/>
    <property type="match status" value="1"/>
</dbReference>
<evidence type="ECO:0000259" key="11">
    <source>
        <dbReference type="PROSITE" id="PS51873"/>
    </source>
</evidence>
<proteinExistence type="predicted"/>
<protein>
    <recommendedName>
        <fullName evidence="2">RBR-type E3 ubiquitin transferase</fullName>
        <ecNumber evidence="2">2.3.2.31</ecNumber>
    </recommendedName>
</protein>
<dbReference type="Gene3D" id="1.20.120.1750">
    <property type="match status" value="1"/>
</dbReference>
<dbReference type="Proteomes" id="UP000663889">
    <property type="component" value="Unassembled WGS sequence"/>
</dbReference>
<dbReference type="Proteomes" id="UP000663882">
    <property type="component" value="Unassembled WGS sequence"/>
</dbReference>
<dbReference type="GO" id="GO:0016567">
    <property type="term" value="P:protein ubiquitination"/>
    <property type="evidence" value="ECO:0007669"/>
    <property type="project" value="InterPro"/>
</dbReference>
<dbReference type="Proteomes" id="UP000663823">
    <property type="component" value="Unassembled WGS sequence"/>
</dbReference>
<evidence type="ECO:0000313" key="14">
    <source>
        <dbReference type="EMBL" id="CAF4010296.1"/>
    </source>
</evidence>
<evidence type="ECO:0000259" key="10">
    <source>
        <dbReference type="PROSITE" id="PS50089"/>
    </source>
</evidence>
<dbReference type="InterPro" id="IPR002867">
    <property type="entry name" value="IBR_dom"/>
</dbReference>
<dbReference type="EMBL" id="CAJOBE010014718">
    <property type="protein sequence ID" value="CAF4181661.1"/>
    <property type="molecule type" value="Genomic_DNA"/>
</dbReference>
<dbReference type="InterPro" id="IPR044066">
    <property type="entry name" value="TRIAD_supradom"/>
</dbReference>
<comment type="catalytic activity">
    <reaction evidence="1">
        <text>[E2 ubiquitin-conjugating enzyme]-S-ubiquitinyl-L-cysteine + [acceptor protein]-L-lysine = [E2 ubiquitin-conjugating enzyme]-L-cysteine + [acceptor protein]-N(6)-ubiquitinyl-L-lysine.</text>
        <dbReference type="EC" id="2.3.2.31"/>
    </reaction>
</comment>
<keyword evidence="3" id="KW-0808">Transferase</keyword>
<dbReference type="SMART" id="SM00647">
    <property type="entry name" value="IBR"/>
    <property type="match status" value="2"/>
</dbReference>
<evidence type="ECO:0000256" key="5">
    <source>
        <dbReference type="ARBA" id="ARBA00022737"/>
    </source>
</evidence>
<dbReference type="OrthoDB" id="1431934at2759"/>
<evidence type="ECO:0000256" key="3">
    <source>
        <dbReference type="ARBA" id="ARBA00022679"/>
    </source>
</evidence>
<evidence type="ECO:0000256" key="8">
    <source>
        <dbReference type="ARBA" id="ARBA00022833"/>
    </source>
</evidence>
<dbReference type="PROSITE" id="PS51873">
    <property type="entry name" value="TRIAD"/>
    <property type="match status" value="1"/>
</dbReference>
<evidence type="ECO:0000313" key="13">
    <source>
        <dbReference type="EMBL" id="CAF1534823.1"/>
    </source>
</evidence>
<evidence type="ECO:0000256" key="7">
    <source>
        <dbReference type="ARBA" id="ARBA00022786"/>
    </source>
</evidence>
<dbReference type="InterPro" id="IPR031127">
    <property type="entry name" value="E3_UB_ligase_RBR"/>
</dbReference>
<feature type="domain" description="RING-type" evidence="11">
    <location>
        <begin position="47"/>
        <end position="268"/>
    </location>
</feature>
<comment type="caution">
    <text evidence="12">The sequence shown here is derived from an EMBL/GenBank/DDBJ whole genome shotgun (WGS) entry which is preliminary data.</text>
</comment>